<sequence length="91" mass="8932">MLVGLGVLVVALAAVVAVTVLDADDAPRACSRTAEAPTGGTVRTVAQGAQLAVGDARLGVGGLSDDGCTVTTFGDVASLEVVRGRPRAAVE</sequence>
<name>A0A4Y3KF09_CELUD</name>
<dbReference type="Proteomes" id="UP000315842">
    <property type="component" value="Unassembled WGS sequence"/>
</dbReference>
<dbReference type="RefSeq" id="WP_141322340.1">
    <property type="nucleotide sequence ID" value="NZ_BJLP01000068.1"/>
</dbReference>
<gene>
    <name evidence="1" type="ORF">CUD01_29960</name>
</gene>
<proteinExistence type="predicted"/>
<evidence type="ECO:0000313" key="1">
    <source>
        <dbReference type="EMBL" id="GEA82552.1"/>
    </source>
</evidence>
<accession>A0A4Y3KF09</accession>
<keyword evidence="2" id="KW-1185">Reference proteome</keyword>
<evidence type="ECO:0000313" key="2">
    <source>
        <dbReference type="Proteomes" id="UP000315842"/>
    </source>
</evidence>
<dbReference type="AlphaFoldDB" id="A0A4Y3KF09"/>
<reference evidence="1 2" key="1">
    <citation type="submission" date="2019-06" db="EMBL/GenBank/DDBJ databases">
        <title>Whole genome shotgun sequence of Cellulomonas uda NBRC 3747.</title>
        <authorList>
            <person name="Hosoyama A."/>
            <person name="Uohara A."/>
            <person name="Ohji S."/>
            <person name="Ichikawa N."/>
        </authorList>
    </citation>
    <scope>NUCLEOTIDE SEQUENCE [LARGE SCALE GENOMIC DNA]</scope>
    <source>
        <strain evidence="1 2">NBRC 3747</strain>
    </source>
</reference>
<comment type="caution">
    <text evidence="1">The sequence shown here is derived from an EMBL/GenBank/DDBJ whole genome shotgun (WGS) entry which is preliminary data.</text>
</comment>
<protein>
    <submittedName>
        <fullName evidence="1">Uncharacterized protein</fullName>
    </submittedName>
</protein>
<organism evidence="1 2">
    <name type="scientific">Cellulomonas uda</name>
    <dbReference type="NCBI Taxonomy" id="1714"/>
    <lineage>
        <taxon>Bacteria</taxon>
        <taxon>Bacillati</taxon>
        <taxon>Actinomycetota</taxon>
        <taxon>Actinomycetes</taxon>
        <taxon>Micrococcales</taxon>
        <taxon>Cellulomonadaceae</taxon>
        <taxon>Cellulomonas</taxon>
    </lineage>
</organism>
<dbReference type="EMBL" id="BJLP01000068">
    <property type="protein sequence ID" value="GEA82552.1"/>
    <property type="molecule type" value="Genomic_DNA"/>
</dbReference>